<sequence>MSNQQQMVQEVASKASLFIWKHMVNDLLQYMHARHCLDFGLACIYGHALNRKETFDMVQVGMSMSMKIVEKGRFRG</sequence>
<proteinExistence type="predicted"/>
<accession>A0A8R7U839</accession>
<dbReference type="Gramene" id="TuG1812G0400001637.01.T01">
    <property type="protein sequence ID" value="TuG1812G0400001637.01.T01"/>
    <property type="gene ID" value="TuG1812G0400001637.01"/>
</dbReference>
<reference evidence="1" key="2">
    <citation type="submission" date="2018-03" db="EMBL/GenBank/DDBJ databases">
        <title>The Triticum urartu genome reveals the dynamic nature of wheat genome evolution.</title>
        <authorList>
            <person name="Ling H."/>
            <person name="Ma B."/>
            <person name="Shi X."/>
            <person name="Liu H."/>
            <person name="Dong L."/>
            <person name="Sun H."/>
            <person name="Cao Y."/>
            <person name="Gao Q."/>
            <person name="Zheng S."/>
            <person name="Li Y."/>
            <person name="Yu Y."/>
            <person name="Du H."/>
            <person name="Qi M."/>
            <person name="Li Y."/>
            <person name="Yu H."/>
            <person name="Cui Y."/>
            <person name="Wang N."/>
            <person name="Chen C."/>
            <person name="Wu H."/>
            <person name="Zhao Y."/>
            <person name="Zhang J."/>
            <person name="Li Y."/>
            <person name="Zhou W."/>
            <person name="Zhang B."/>
            <person name="Hu W."/>
            <person name="Eijk M."/>
            <person name="Tang J."/>
            <person name="Witsenboer H."/>
            <person name="Zhao S."/>
            <person name="Li Z."/>
            <person name="Zhang A."/>
            <person name="Wang D."/>
            <person name="Liang C."/>
        </authorList>
    </citation>
    <scope>NUCLEOTIDE SEQUENCE [LARGE SCALE GENOMIC DNA]</scope>
    <source>
        <strain evidence="1">cv. G1812</strain>
    </source>
</reference>
<evidence type="ECO:0000313" key="2">
    <source>
        <dbReference type="Proteomes" id="UP000015106"/>
    </source>
</evidence>
<name>A0A8R7U839_TRIUA</name>
<reference evidence="1" key="3">
    <citation type="submission" date="2022-06" db="UniProtKB">
        <authorList>
            <consortium name="EnsemblPlants"/>
        </authorList>
    </citation>
    <scope>IDENTIFICATION</scope>
</reference>
<protein>
    <submittedName>
        <fullName evidence="1">Uncharacterized protein</fullName>
    </submittedName>
</protein>
<dbReference type="EnsemblPlants" id="TuG1812G0400001637.01.T01">
    <property type="protein sequence ID" value="TuG1812G0400001637.01.T01"/>
    <property type="gene ID" value="TuG1812G0400001637.01"/>
</dbReference>
<dbReference type="AlphaFoldDB" id="A0A8R7U839"/>
<evidence type="ECO:0000313" key="1">
    <source>
        <dbReference type="EnsemblPlants" id="TuG1812G0400001637.01.T01"/>
    </source>
</evidence>
<keyword evidence="2" id="KW-1185">Reference proteome</keyword>
<dbReference type="Proteomes" id="UP000015106">
    <property type="component" value="Chromosome 4"/>
</dbReference>
<organism evidence="1 2">
    <name type="scientific">Triticum urartu</name>
    <name type="common">Red wild einkorn</name>
    <name type="synonym">Crithodium urartu</name>
    <dbReference type="NCBI Taxonomy" id="4572"/>
    <lineage>
        <taxon>Eukaryota</taxon>
        <taxon>Viridiplantae</taxon>
        <taxon>Streptophyta</taxon>
        <taxon>Embryophyta</taxon>
        <taxon>Tracheophyta</taxon>
        <taxon>Spermatophyta</taxon>
        <taxon>Magnoliopsida</taxon>
        <taxon>Liliopsida</taxon>
        <taxon>Poales</taxon>
        <taxon>Poaceae</taxon>
        <taxon>BOP clade</taxon>
        <taxon>Pooideae</taxon>
        <taxon>Triticodae</taxon>
        <taxon>Triticeae</taxon>
        <taxon>Triticinae</taxon>
        <taxon>Triticum</taxon>
    </lineage>
</organism>
<reference evidence="2" key="1">
    <citation type="journal article" date="2013" name="Nature">
        <title>Draft genome of the wheat A-genome progenitor Triticum urartu.</title>
        <authorList>
            <person name="Ling H.Q."/>
            <person name="Zhao S."/>
            <person name="Liu D."/>
            <person name="Wang J."/>
            <person name="Sun H."/>
            <person name="Zhang C."/>
            <person name="Fan H."/>
            <person name="Li D."/>
            <person name="Dong L."/>
            <person name="Tao Y."/>
            <person name="Gao C."/>
            <person name="Wu H."/>
            <person name="Li Y."/>
            <person name="Cui Y."/>
            <person name="Guo X."/>
            <person name="Zheng S."/>
            <person name="Wang B."/>
            <person name="Yu K."/>
            <person name="Liang Q."/>
            <person name="Yang W."/>
            <person name="Lou X."/>
            <person name="Chen J."/>
            <person name="Feng M."/>
            <person name="Jian J."/>
            <person name="Zhang X."/>
            <person name="Luo G."/>
            <person name="Jiang Y."/>
            <person name="Liu J."/>
            <person name="Wang Z."/>
            <person name="Sha Y."/>
            <person name="Zhang B."/>
            <person name="Wu H."/>
            <person name="Tang D."/>
            <person name="Shen Q."/>
            <person name="Xue P."/>
            <person name="Zou S."/>
            <person name="Wang X."/>
            <person name="Liu X."/>
            <person name="Wang F."/>
            <person name="Yang Y."/>
            <person name="An X."/>
            <person name="Dong Z."/>
            <person name="Zhang K."/>
            <person name="Zhang X."/>
            <person name="Luo M.C."/>
            <person name="Dvorak J."/>
            <person name="Tong Y."/>
            <person name="Wang J."/>
            <person name="Yang H."/>
            <person name="Li Z."/>
            <person name="Wang D."/>
            <person name="Zhang A."/>
            <person name="Wang J."/>
        </authorList>
    </citation>
    <scope>NUCLEOTIDE SEQUENCE</scope>
    <source>
        <strain evidence="2">cv. G1812</strain>
    </source>
</reference>